<dbReference type="EMBL" id="JBHLUH010000008">
    <property type="protein sequence ID" value="MFC0527347.1"/>
    <property type="molecule type" value="Genomic_DNA"/>
</dbReference>
<feature type="domain" description="Erythromycin biosynthesis protein CIII-like C-terminal" evidence="4">
    <location>
        <begin position="274"/>
        <end position="416"/>
    </location>
</feature>
<dbReference type="Gene3D" id="3.40.50.2000">
    <property type="entry name" value="Glycogen Phosphorylase B"/>
    <property type="match status" value="2"/>
</dbReference>
<keyword evidence="3" id="KW-0808">Transferase</keyword>
<sequence length="421" mass="46979">MRVMLMALPTRTHIYGLAPIGWALRAAGHEVRFVAQCNPAEVESFMETGLDVMWFGEDLDIARDRRAGRATGNSAMDSEYRISETRPEVLTDHYLRTVYEMWAGHLRWAASDSFLDDLVPFARHWKPDLVIWDPIIYAGPLIAQAAGAAHVRMLIATDQTARLSFQYQEIMRRVDPTGSVPDPLVAWMSEWLGRYGCEFDEHSRFGAATVDPGPACIRYDVDVNYIPVRFAPFNRPMPMPRWLLEQPDRPRICLTLGVSARQVHGREETSVGDLLEALADLDVEVVATLNADQLADVDRVPDNVRTVDFVPLNELLATCSAIVHQGGGATIGNAVVNGVPQLIIPGTTWSEMASAIAQEKRGNSLFIDLDQVSPAAVRRDVQRLLDEPSFRRCAVEVQQEMLATPTMHDIVPELERIAALR</sequence>
<proteinExistence type="inferred from homology"/>
<evidence type="ECO:0000256" key="3">
    <source>
        <dbReference type="ARBA" id="ARBA00022679"/>
    </source>
</evidence>
<evidence type="ECO:0000313" key="7">
    <source>
        <dbReference type="Proteomes" id="UP001589867"/>
    </source>
</evidence>
<evidence type="ECO:0000259" key="5">
    <source>
        <dbReference type="Pfam" id="PF21036"/>
    </source>
</evidence>
<feature type="domain" description="Erythromycin biosynthesis protein CIII-like N-terminal" evidence="5">
    <location>
        <begin position="22"/>
        <end position="257"/>
    </location>
</feature>
<dbReference type="PANTHER" id="PTHR48050">
    <property type="entry name" value="STEROL 3-BETA-GLUCOSYLTRANSFERASE"/>
    <property type="match status" value="1"/>
</dbReference>
<comment type="similarity">
    <text evidence="1">Belongs to the glycosyltransferase 28 family.</text>
</comment>
<evidence type="ECO:0000259" key="4">
    <source>
        <dbReference type="Pfam" id="PF06722"/>
    </source>
</evidence>
<dbReference type="RefSeq" id="WP_377247085.1">
    <property type="nucleotide sequence ID" value="NZ_JBHLUH010000008.1"/>
</dbReference>
<dbReference type="CDD" id="cd03784">
    <property type="entry name" value="GT1_Gtf-like"/>
    <property type="match status" value="1"/>
</dbReference>
<dbReference type="InterPro" id="IPR002213">
    <property type="entry name" value="UDP_glucos_trans"/>
</dbReference>
<dbReference type="PANTHER" id="PTHR48050:SF13">
    <property type="entry name" value="STEROL 3-BETA-GLUCOSYLTRANSFERASE UGT80A2"/>
    <property type="match status" value="1"/>
</dbReference>
<dbReference type="Pfam" id="PF21036">
    <property type="entry name" value="EryCIII-like_N"/>
    <property type="match status" value="1"/>
</dbReference>
<name>A0ABV6LY33_9ACTN</name>
<evidence type="ECO:0000256" key="2">
    <source>
        <dbReference type="ARBA" id="ARBA00022676"/>
    </source>
</evidence>
<dbReference type="Proteomes" id="UP001589867">
    <property type="component" value="Unassembled WGS sequence"/>
</dbReference>
<keyword evidence="7" id="KW-1185">Reference proteome</keyword>
<dbReference type="Pfam" id="PF06722">
    <property type="entry name" value="EryCIII-like_C"/>
    <property type="match status" value="1"/>
</dbReference>
<comment type="caution">
    <text evidence="6">The sequence shown here is derived from an EMBL/GenBank/DDBJ whole genome shotgun (WGS) entry which is preliminary data.</text>
</comment>
<dbReference type="InterPro" id="IPR048284">
    <property type="entry name" value="EryCIII-like_N"/>
</dbReference>
<accession>A0ABV6LY33</accession>
<organism evidence="6 7">
    <name type="scientific">Phytohabitans kaempferiae</name>
    <dbReference type="NCBI Taxonomy" id="1620943"/>
    <lineage>
        <taxon>Bacteria</taxon>
        <taxon>Bacillati</taxon>
        <taxon>Actinomycetota</taxon>
        <taxon>Actinomycetes</taxon>
        <taxon>Micromonosporales</taxon>
        <taxon>Micromonosporaceae</taxon>
    </lineage>
</organism>
<evidence type="ECO:0000256" key="1">
    <source>
        <dbReference type="ARBA" id="ARBA00006962"/>
    </source>
</evidence>
<dbReference type="SUPFAM" id="SSF53756">
    <property type="entry name" value="UDP-Glycosyltransferase/glycogen phosphorylase"/>
    <property type="match status" value="1"/>
</dbReference>
<protein>
    <submittedName>
        <fullName evidence="6">Nucleotide disphospho-sugar-binding domain-containing protein</fullName>
    </submittedName>
</protein>
<reference evidence="6 7" key="1">
    <citation type="submission" date="2024-09" db="EMBL/GenBank/DDBJ databases">
        <authorList>
            <person name="Sun Q."/>
            <person name="Mori K."/>
        </authorList>
    </citation>
    <scope>NUCLEOTIDE SEQUENCE [LARGE SCALE GENOMIC DNA]</scope>
    <source>
        <strain evidence="6 7">TBRC 3947</strain>
    </source>
</reference>
<dbReference type="InterPro" id="IPR010610">
    <property type="entry name" value="EryCIII-like_C"/>
</dbReference>
<dbReference type="InterPro" id="IPR050426">
    <property type="entry name" value="Glycosyltransferase_28"/>
</dbReference>
<evidence type="ECO:0000313" key="6">
    <source>
        <dbReference type="EMBL" id="MFC0527347.1"/>
    </source>
</evidence>
<keyword evidence="2" id="KW-0328">Glycosyltransferase</keyword>
<gene>
    <name evidence="6" type="ORF">ACFFIA_06705</name>
</gene>